<evidence type="ECO:0000313" key="4">
    <source>
        <dbReference type="EMBL" id="MBJ6802448.1"/>
    </source>
</evidence>
<dbReference type="EMBL" id="JAEMHK010000019">
    <property type="protein sequence ID" value="MBJ6802448.1"/>
    <property type="molecule type" value="Genomic_DNA"/>
</dbReference>
<name>A0ABS0YX75_9BACT</name>
<dbReference type="Proteomes" id="UP000641025">
    <property type="component" value="Unassembled WGS sequence"/>
</dbReference>
<reference evidence="4 5" key="1">
    <citation type="submission" date="2020-12" db="EMBL/GenBank/DDBJ databases">
        <title>Geomonas sp. Red259, isolated from paddy soil.</title>
        <authorList>
            <person name="Xu Z."/>
            <person name="Zhang Z."/>
            <person name="Masuda Y."/>
            <person name="Itoh H."/>
            <person name="Senoo K."/>
        </authorList>
    </citation>
    <scope>NUCLEOTIDE SEQUENCE [LARGE SCALE GENOMIC DNA]</scope>
    <source>
        <strain evidence="4 5">Red259</strain>
    </source>
</reference>
<dbReference type="Pfam" id="PF00534">
    <property type="entry name" value="Glycos_transf_1"/>
    <property type="match status" value="1"/>
</dbReference>
<keyword evidence="1" id="KW-0328">Glycosyltransferase</keyword>
<dbReference type="PANTHER" id="PTHR12526:SF510">
    <property type="entry name" value="D-INOSITOL 3-PHOSPHATE GLYCOSYLTRANSFERASE"/>
    <property type="match status" value="1"/>
</dbReference>
<keyword evidence="5" id="KW-1185">Reference proteome</keyword>
<accession>A0ABS0YX75</accession>
<dbReference type="InterPro" id="IPR001296">
    <property type="entry name" value="Glyco_trans_1"/>
</dbReference>
<comment type="caution">
    <text evidence="4">The sequence shown here is derived from an EMBL/GenBank/DDBJ whole genome shotgun (WGS) entry which is preliminary data.</text>
</comment>
<evidence type="ECO:0000256" key="2">
    <source>
        <dbReference type="ARBA" id="ARBA00022679"/>
    </source>
</evidence>
<dbReference type="Gene3D" id="3.40.50.2000">
    <property type="entry name" value="Glycogen Phosphorylase B"/>
    <property type="match status" value="1"/>
</dbReference>
<evidence type="ECO:0000256" key="1">
    <source>
        <dbReference type="ARBA" id="ARBA00022676"/>
    </source>
</evidence>
<keyword evidence="2" id="KW-0808">Transferase</keyword>
<evidence type="ECO:0000313" key="5">
    <source>
        <dbReference type="Proteomes" id="UP000641025"/>
    </source>
</evidence>
<proteinExistence type="predicted"/>
<protein>
    <submittedName>
        <fullName evidence="4">Glycosyltransferase family 4 protein</fullName>
    </submittedName>
</protein>
<organism evidence="4 5">
    <name type="scientific">Geomonas propionica</name>
    <dbReference type="NCBI Taxonomy" id="2798582"/>
    <lineage>
        <taxon>Bacteria</taxon>
        <taxon>Pseudomonadati</taxon>
        <taxon>Thermodesulfobacteriota</taxon>
        <taxon>Desulfuromonadia</taxon>
        <taxon>Geobacterales</taxon>
        <taxon>Geobacteraceae</taxon>
        <taxon>Geomonas</taxon>
    </lineage>
</organism>
<evidence type="ECO:0000259" key="3">
    <source>
        <dbReference type="Pfam" id="PF00534"/>
    </source>
</evidence>
<dbReference type="SUPFAM" id="SSF53756">
    <property type="entry name" value="UDP-Glycosyltransferase/glycogen phosphorylase"/>
    <property type="match status" value="1"/>
</dbReference>
<sequence length="396" mass="43820">MMRLLFKVLHATGLWCLLVRCGMLLSRLIPLRNDSGMFFFFPCYHIGGAEKVHADIVACFAELTPWVIFTRKSHNTLYRDLFAKSARLFDLWFLGGLYPLSVGLAAGLVNRHENAVAFGCNNIFYYYLVPYLGDKVRKFDLTHAFDGLERYSLPVAHRLEARVAINAKTVADFAQQYRDHGLDARLMDRVVLIENRVEVAPALNLRPTGRPLQVLYVGRGTVEKRAHLVGRVARLCCGQGATAPFTLVGRGLPEAVVADDHAYCRFTGEIHDAGQLQALYRDADVLLLTSSREGFPLVIMEAMGNGAIPIATNVGGIAVHLRHGHNGFLVDGADEERIVREMSVLLIDLATNVETREQVSQAAYRYACEHFSPEGFCAGYRNLLLPAGAGAGKGRT</sequence>
<gene>
    <name evidence="4" type="ORF">JFN90_20155</name>
</gene>
<dbReference type="CDD" id="cd03801">
    <property type="entry name" value="GT4_PimA-like"/>
    <property type="match status" value="1"/>
</dbReference>
<feature type="domain" description="Glycosyl transferase family 1" evidence="3">
    <location>
        <begin position="210"/>
        <end position="365"/>
    </location>
</feature>
<dbReference type="PANTHER" id="PTHR12526">
    <property type="entry name" value="GLYCOSYLTRANSFERASE"/>
    <property type="match status" value="1"/>
</dbReference>
<dbReference type="RefSeq" id="WP_199396919.1">
    <property type="nucleotide sequence ID" value="NZ_JAEMHK010000019.1"/>
</dbReference>